<dbReference type="InterPro" id="IPR007345">
    <property type="entry name" value="Polysacch_pyruvyl_Trfase"/>
</dbReference>
<dbReference type="EMBL" id="SNXS01000005">
    <property type="protein sequence ID" value="TDP63343.1"/>
    <property type="molecule type" value="Genomic_DNA"/>
</dbReference>
<dbReference type="InParanoid" id="A0A4R6QKA1"/>
<dbReference type="Proteomes" id="UP000295361">
    <property type="component" value="Unassembled WGS sequence"/>
</dbReference>
<dbReference type="PANTHER" id="PTHR36836:SF1">
    <property type="entry name" value="COLANIC ACID BIOSYNTHESIS PROTEIN WCAK"/>
    <property type="match status" value="1"/>
</dbReference>
<dbReference type="OrthoDB" id="1814359at2"/>
<gene>
    <name evidence="2" type="ORF">DES47_105348</name>
</gene>
<dbReference type="Pfam" id="PF04230">
    <property type="entry name" value="PS_pyruv_trans"/>
    <property type="match status" value="1"/>
</dbReference>
<dbReference type="RefSeq" id="WP_133702515.1">
    <property type="nucleotide sequence ID" value="NZ_SNXS01000005.1"/>
</dbReference>
<keyword evidence="2" id="KW-0808">Transferase</keyword>
<protein>
    <submittedName>
        <fullName evidence="2">Polysaccharide pyruvyl transferase WcaK-like protein</fullName>
    </submittedName>
</protein>
<dbReference type="GO" id="GO:0016740">
    <property type="term" value="F:transferase activity"/>
    <property type="evidence" value="ECO:0007669"/>
    <property type="project" value="UniProtKB-KW"/>
</dbReference>
<evidence type="ECO:0000313" key="2">
    <source>
        <dbReference type="EMBL" id="TDP63343.1"/>
    </source>
</evidence>
<reference evidence="2 3" key="1">
    <citation type="submission" date="2019-03" db="EMBL/GenBank/DDBJ databases">
        <title>Genomic Encyclopedia of Type Strains, Phase IV (KMG-IV): sequencing the most valuable type-strain genomes for metagenomic binning, comparative biology and taxonomic classification.</title>
        <authorList>
            <person name="Goeker M."/>
        </authorList>
    </citation>
    <scope>NUCLEOTIDE SEQUENCE [LARGE SCALE GENOMIC DNA]</scope>
    <source>
        <strain evidence="2 3">DSM 16998</strain>
    </source>
</reference>
<dbReference type="AlphaFoldDB" id="A0A4R6QKA1"/>
<feature type="domain" description="Polysaccharide pyruvyl transferase" evidence="1">
    <location>
        <begin position="17"/>
        <end position="346"/>
    </location>
</feature>
<comment type="caution">
    <text evidence="2">The sequence shown here is derived from an EMBL/GenBank/DDBJ whole genome shotgun (WGS) entry which is preliminary data.</text>
</comment>
<accession>A0A4R6QKA1</accession>
<sequence>MTKTKTIYLTGQNNFGNRGCEALVRSTVTVLTEVLGPIKVLVPSLDPVRDQAQWPDSAASGVSFVKAYPMTKMYSKWAGASQRWPWLHALARPKPSLQPELLEDLKRSDILLSIGGDNYSLDYGLASLYYFVGVAEAAMSMGKPAVLWGASVGPFSKQPIAERRMAEHLRKLTLVTVRESRSVEYLKGIGVNDNVVPVIDSAFAMTPEAVDTSAWWPKAPGDGVLGLNIGALIDDMRRQSGNPDGAVGAAAEFVRKILAETNLSVLLVPHVASLSGAKWNNDEDFNARLLDALGGAQARLSSVPSGFNAAQLKHVISQCRFLIAGRTHATVAAFSTGVPTISIAYSVKAKGINRDLFGHENYVLETPKLSFETLWAAYQTLLSDEAKLLDHYAKSLSSWRQRARLGAQKLYSLLDK</sequence>
<dbReference type="PANTHER" id="PTHR36836">
    <property type="entry name" value="COLANIC ACID BIOSYNTHESIS PROTEIN WCAK"/>
    <property type="match status" value="1"/>
</dbReference>
<organism evidence="2 3">
    <name type="scientific">Roseateles toxinivorans</name>
    <dbReference type="NCBI Taxonomy" id="270368"/>
    <lineage>
        <taxon>Bacteria</taxon>
        <taxon>Pseudomonadati</taxon>
        <taxon>Pseudomonadota</taxon>
        <taxon>Betaproteobacteria</taxon>
        <taxon>Burkholderiales</taxon>
        <taxon>Sphaerotilaceae</taxon>
        <taxon>Roseateles</taxon>
    </lineage>
</organism>
<proteinExistence type="predicted"/>
<name>A0A4R6QKA1_9BURK</name>
<keyword evidence="3" id="KW-1185">Reference proteome</keyword>
<evidence type="ECO:0000313" key="3">
    <source>
        <dbReference type="Proteomes" id="UP000295361"/>
    </source>
</evidence>
<evidence type="ECO:0000259" key="1">
    <source>
        <dbReference type="Pfam" id="PF04230"/>
    </source>
</evidence>